<reference evidence="5 6" key="1">
    <citation type="submission" date="2017-07" db="EMBL/GenBank/DDBJ databases">
        <title>Genome sequencing and assembly of Paenibacillus rigui.</title>
        <authorList>
            <person name="Mayilraj S."/>
        </authorList>
    </citation>
    <scope>NUCLEOTIDE SEQUENCE [LARGE SCALE GENOMIC DNA]</scope>
    <source>
        <strain evidence="5 6">JCM 16352</strain>
    </source>
</reference>
<proteinExistence type="inferred from homology"/>
<evidence type="ECO:0000256" key="1">
    <source>
        <dbReference type="ARBA" id="ARBA00006739"/>
    </source>
</evidence>
<dbReference type="PANTHER" id="PTHR43685:SF5">
    <property type="entry name" value="GLYCOSYLTRANSFERASE EPSE-RELATED"/>
    <property type="match status" value="1"/>
</dbReference>
<evidence type="ECO:0000313" key="6">
    <source>
        <dbReference type="Proteomes" id="UP000215509"/>
    </source>
</evidence>
<name>A0A229UM05_9BACL</name>
<evidence type="ECO:0000256" key="2">
    <source>
        <dbReference type="ARBA" id="ARBA00022676"/>
    </source>
</evidence>
<accession>A0A229UM05</accession>
<dbReference type="OrthoDB" id="6713581at2"/>
<feature type="domain" description="Glycosyltransferase 2-like" evidence="4">
    <location>
        <begin position="22"/>
        <end position="137"/>
    </location>
</feature>
<comment type="caution">
    <text evidence="5">The sequence shown here is derived from an EMBL/GenBank/DDBJ whole genome shotgun (WGS) entry which is preliminary data.</text>
</comment>
<evidence type="ECO:0000259" key="4">
    <source>
        <dbReference type="Pfam" id="PF00535"/>
    </source>
</evidence>
<dbReference type="InterPro" id="IPR001173">
    <property type="entry name" value="Glyco_trans_2-like"/>
</dbReference>
<protein>
    <submittedName>
        <fullName evidence="5">Glycosyl transferase family 2</fullName>
    </submittedName>
</protein>
<comment type="similarity">
    <text evidence="1">Belongs to the glycosyltransferase 2 family.</text>
</comment>
<dbReference type="InterPro" id="IPR029044">
    <property type="entry name" value="Nucleotide-diphossugar_trans"/>
</dbReference>
<gene>
    <name evidence="5" type="ORF">CF651_23670</name>
</gene>
<dbReference type="InterPro" id="IPR050834">
    <property type="entry name" value="Glycosyltransf_2"/>
</dbReference>
<evidence type="ECO:0000256" key="3">
    <source>
        <dbReference type="ARBA" id="ARBA00022679"/>
    </source>
</evidence>
<evidence type="ECO:0000313" key="5">
    <source>
        <dbReference type="EMBL" id="OXM83929.1"/>
    </source>
</evidence>
<keyword evidence="6" id="KW-1185">Reference proteome</keyword>
<dbReference type="GO" id="GO:0016757">
    <property type="term" value="F:glycosyltransferase activity"/>
    <property type="evidence" value="ECO:0007669"/>
    <property type="project" value="UniProtKB-KW"/>
</dbReference>
<dbReference type="Proteomes" id="UP000215509">
    <property type="component" value="Unassembled WGS sequence"/>
</dbReference>
<dbReference type="SUPFAM" id="SSF53448">
    <property type="entry name" value="Nucleotide-diphospho-sugar transferases"/>
    <property type="match status" value="1"/>
</dbReference>
<dbReference type="PANTHER" id="PTHR43685">
    <property type="entry name" value="GLYCOSYLTRANSFERASE"/>
    <property type="match status" value="1"/>
</dbReference>
<dbReference type="EMBL" id="NMQW01000037">
    <property type="protein sequence ID" value="OXM83929.1"/>
    <property type="molecule type" value="Genomic_DNA"/>
</dbReference>
<sequence>MRDWSRAGVSIIVSTKRPHHFNNILKNYSRQRYRLKELIIILHKNNINLEHYRKKAQRYHQVSVYQMSEKYRLGRCLNYGISKSRYPVIAKFDDDDYYSPYYLSEQVKALYRKKTDVVGKRAYYVYLKPTKKLIIRFPKQRKQFVKFVTGGTLLFKKKLKVRFSPQASLGEDINFLEKCRKRGYKIYSTTPYNYVYLRRNNRSHSWKTSMKYLMKGSKFIKKTAHYRKMTTRKV</sequence>
<dbReference type="AlphaFoldDB" id="A0A229UM05"/>
<keyword evidence="3 5" id="KW-0808">Transferase</keyword>
<dbReference type="Pfam" id="PF00535">
    <property type="entry name" value="Glycos_transf_2"/>
    <property type="match status" value="1"/>
</dbReference>
<dbReference type="Gene3D" id="3.90.550.10">
    <property type="entry name" value="Spore Coat Polysaccharide Biosynthesis Protein SpsA, Chain A"/>
    <property type="match status" value="1"/>
</dbReference>
<keyword evidence="2" id="KW-0328">Glycosyltransferase</keyword>
<organism evidence="5 6">
    <name type="scientific">Paenibacillus rigui</name>
    <dbReference type="NCBI Taxonomy" id="554312"/>
    <lineage>
        <taxon>Bacteria</taxon>
        <taxon>Bacillati</taxon>
        <taxon>Bacillota</taxon>
        <taxon>Bacilli</taxon>
        <taxon>Bacillales</taxon>
        <taxon>Paenibacillaceae</taxon>
        <taxon>Paenibacillus</taxon>
    </lineage>
</organism>